<proteinExistence type="predicted"/>
<dbReference type="AlphaFoldDB" id="A0A662D4F9"/>
<dbReference type="EMBL" id="QMPY01000065">
    <property type="protein sequence ID" value="RLE07817.1"/>
    <property type="molecule type" value="Genomic_DNA"/>
</dbReference>
<dbReference type="Proteomes" id="UP000277457">
    <property type="component" value="Unassembled WGS sequence"/>
</dbReference>
<organism evidence="2 3">
    <name type="scientific">Aerophobetes bacterium</name>
    <dbReference type="NCBI Taxonomy" id="2030807"/>
    <lineage>
        <taxon>Bacteria</taxon>
        <taxon>Candidatus Aerophobota</taxon>
    </lineage>
</organism>
<evidence type="ECO:0000256" key="1">
    <source>
        <dbReference type="SAM" id="Phobius"/>
    </source>
</evidence>
<evidence type="ECO:0000313" key="2">
    <source>
        <dbReference type="EMBL" id="RLE07817.1"/>
    </source>
</evidence>
<accession>A0A662D4F9</accession>
<feature type="transmembrane region" description="Helical" evidence="1">
    <location>
        <begin position="22"/>
        <end position="41"/>
    </location>
</feature>
<protein>
    <recommendedName>
        <fullName evidence="4">Transposase DDE domain-containing protein</fullName>
    </recommendedName>
</protein>
<evidence type="ECO:0008006" key="4">
    <source>
        <dbReference type="Google" id="ProtNLM"/>
    </source>
</evidence>
<feature type="transmembrane region" description="Helical" evidence="1">
    <location>
        <begin position="62"/>
        <end position="80"/>
    </location>
</feature>
<reference evidence="2 3" key="1">
    <citation type="submission" date="2018-06" db="EMBL/GenBank/DDBJ databases">
        <title>Extensive metabolic versatility and redundancy in microbially diverse, dynamic hydrothermal sediments.</title>
        <authorList>
            <person name="Dombrowski N."/>
            <person name="Teske A."/>
            <person name="Baker B.J."/>
        </authorList>
    </citation>
    <scope>NUCLEOTIDE SEQUENCE [LARGE SCALE GENOMIC DNA]</scope>
    <source>
        <strain evidence="2">B7_G13</strain>
    </source>
</reference>
<keyword evidence="1" id="KW-1133">Transmembrane helix</keyword>
<evidence type="ECO:0000313" key="3">
    <source>
        <dbReference type="Proteomes" id="UP000277457"/>
    </source>
</evidence>
<keyword evidence="1" id="KW-0472">Membrane</keyword>
<name>A0A662D4F9_UNCAE</name>
<gene>
    <name evidence="2" type="ORF">DRZ78_02300</name>
</gene>
<sequence>MPEPHIKDIIIEFDGDDLTKYGLFPLLARFLMDYLLLPNYFKDLTVKKKRNRKRPIKRRRSKFNISQMCMGIITAILLGAERFRRINDVLSTETKIAELVGLPEFFDQSTVHRFLNRFNKWHIKQLEIVNNKLIHDFGESPRQDVLVLDIDIPIP</sequence>
<comment type="caution">
    <text evidence="2">The sequence shown here is derived from an EMBL/GenBank/DDBJ whole genome shotgun (WGS) entry which is preliminary data.</text>
</comment>
<keyword evidence="1" id="KW-0812">Transmembrane</keyword>